<comment type="caution">
    <text evidence="2">The sequence shown here is derived from an EMBL/GenBank/DDBJ whole genome shotgun (WGS) entry which is preliminary data.</text>
</comment>
<dbReference type="EMBL" id="JACBZT010000001">
    <property type="protein sequence ID" value="NYJ08478.1"/>
    <property type="molecule type" value="Genomic_DNA"/>
</dbReference>
<organism evidence="2 3">
    <name type="scientific">Petropleomorpha daqingensis</name>
    <dbReference type="NCBI Taxonomy" id="2026353"/>
    <lineage>
        <taxon>Bacteria</taxon>
        <taxon>Bacillati</taxon>
        <taxon>Actinomycetota</taxon>
        <taxon>Actinomycetes</taxon>
        <taxon>Geodermatophilales</taxon>
        <taxon>Geodermatophilaceae</taxon>
        <taxon>Petropleomorpha</taxon>
    </lineage>
</organism>
<name>A0A853CQK8_9ACTN</name>
<keyword evidence="3" id="KW-1185">Reference proteome</keyword>
<evidence type="ECO:0000256" key="1">
    <source>
        <dbReference type="SAM" id="MobiDB-lite"/>
    </source>
</evidence>
<proteinExistence type="predicted"/>
<dbReference type="Proteomes" id="UP000541969">
    <property type="component" value="Unassembled WGS sequence"/>
</dbReference>
<gene>
    <name evidence="2" type="ORF">GGQ55_004756</name>
</gene>
<evidence type="ECO:0000313" key="2">
    <source>
        <dbReference type="EMBL" id="NYJ08478.1"/>
    </source>
</evidence>
<reference evidence="2 3" key="1">
    <citation type="submission" date="2020-07" db="EMBL/GenBank/DDBJ databases">
        <title>Sequencing the genomes of 1000 actinobacteria strains.</title>
        <authorList>
            <person name="Klenk H.-P."/>
        </authorList>
    </citation>
    <scope>NUCLEOTIDE SEQUENCE [LARGE SCALE GENOMIC DNA]</scope>
    <source>
        <strain evidence="2 3">DSM 104001</strain>
    </source>
</reference>
<dbReference type="AlphaFoldDB" id="A0A853CQK8"/>
<evidence type="ECO:0000313" key="3">
    <source>
        <dbReference type="Proteomes" id="UP000541969"/>
    </source>
</evidence>
<sequence length="163" mass="17769">MQATLNSLTEAELLIARSTEPEALAELDEDALLELHDRVRRARKKYLGQYRRRAAAAVEDVGGRGKAYAQNQRARDKAEVFEDALARVSTAVAKAARRSAAALKTERLAAARTAVPAPRSAPELAAVDTSADPRPPRKSSGRVKRDASDIAVGRRNQARRDSR</sequence>
<accession>A0A853CQK8</accession>
<protein>
    <submittedName>
        <fullName evidence="2">Uncharacterized protein</fullName>
    </submittedName>
</protein>
<dbReference type="RefSeq" id="WP_179721102.1">
    <property type="nucleotide sequence ID" value="NZ_JACBZT010000001.1"/>
</dbReference>
<feature type="region of interest" description="Disordered" evidence="1">
    <location>
        <begin position="111"/>
        <end position="163"/>
    </location>
</feature>